<dbReference type="Proteomes" id="UP000198816">
    <property type="component" value="Unassembled WGS sequence"/>
</dbReference>
<dbReference type="OrthoDB" id="5764458at2"/>
<organism evidence="2 3">
    <name type="scientific">Thiocapsa roseopersicina</name>
    <dbReference type="NCBI Taxonomy" id="1058"/>
    <lineage>
        <taxon>Bacteria</taxon>
        <taxon>Pseudomonadati</taxon>
        <taxon>Pseudomonadota</taxon>
        <taxon>Gammaproteobacteria</taxon>
        <taxon>Chromatiales</taxon>
        <taxon>Chromatiaceae</taxon>
        <taxon>Thiocapsa</taxon>
    </lineage>
</organism>
<evidence type="ECO:0000313" key="2">
    <source>
        <dbReference type="EMBL" id="SDX28101.1"/>
    </source>
</evidence>
<evidence type="ECO:0000313" key="3">
    <source>
        <dbReference type="Proteomes" id="UP000198816"/>
    </source>
</evidence>
<dbReference type="RefSeq" id="WP_093035392.1">
    <property type="nucleotide sequence ID" value="NZ_FNNZ01000019.1"/>
</dbReference>
<reference evidence="3" key="1">
    <citation type="submission" date="2016-10" db="EMBL/GenBank/DDBJ databases">
        <authorList>
            <person name="Varghese N."/>
            <person name="Submissions S."/>
        </authorList>
    </citation>
    <scope>NUCLEOTIDE SEQUENCE [LARGE SCALE GENOMIC DNA]</scope>
    <source>
        <strain evidence="3">DSM 217</strain>
    </source>
</reference>
<name>A0A1H3AF57_THIRO</name>
<feature type="region of interest" description="Disordered" evidence="1">
    <location>
        <begin position="1"/>
        <end position="45"/>
    </location>
</feature>
<dbReference type="EMBL" id="FNNZ01000019">
    <property type="protein sequence ID" value="SDX28101.1"/>
    <property type="molecule type" value="Genomic_DNA"/>
</dbReference>
<sequence length="283" mass="29963">MRKSSIPTPTPGRKSSPPRSLSLRNPQAEPPDAPPQNALKRAKKAHFLEPYRLSEPGRAALLACLTEQAVGDPESRELFAAAVEYGIASCRAPTKETRAAAQPAIASAPDARPTAQPSANPAAEPTPNPSAPHSALAETARLLVREIGALDDRSREAITGRLRASDPFDRVHDQAYLDALCREVERIAEAASFLLDAQLGSPPVASSAATSAPAAAAHPDDPIGETARRLVRRIADAYEACFETKAETGTGYPFIPVLRLIAEDAGIALPAEDARLLAVLPQR</sequence>
<accession>A0A1H3AF57</accession>
<feature type="compositionally biased region" description="Low complexity" evidence="1">
    <location>
        <begin position="99"/>
        <end position="111"/>
    </location>
</feature>
<proteinExistence type="predicted"/>
<protein>
    <submittedName>
        <fullName evidence="2">Uncharacterized protein</fullName>
    </submittedName>
</protein>
<feature type="compositionally biased region" description="Low complexity" evidence="1">
    <location>
        <begin position="15"/>
        <end position="24"/>
    </location>
</feature>
<dbReference type="AlphaFoldDB" id="A0A1H3AF57"/>
<gene>
    <name evidence="2" type="ORF">SAMN05421783_11961</name>
</gene>
<feature type="region of interest" description="Disordered" evidence="1">
    <location>
        <begin position="98"/>
        <end position="134"/>
    </location>
</feature>
<dbReference type="STRING" id="1058.SAMN05421783_11961"/>
<keyword evidence="3" id="KW-1185">Reference proteome</keyword>
<evidence type="ECO:0000256" key="1">
    <source>
        <dbReference type="SAM" id="MobiDB-lite"/>
    </source>
</evidence>